<organism evidence="8 9">
    <name type="scientific">Spraguea lophii (strain 42_110)</name>
    <name type="common">Microsporidian parasite</name>
    <dbReference type="NCBI Taxonomy" id="1358809"/>
    <lineage>
        <taxon>Eukaryota</taxon>
        <taxon>Fungi</taxon>
        <taxon>Fungi incertae sedis</taxon>
        <taxon>Microsporidia</taxon>
        <taxon>Spragueidae</taxon>
        <taxon>Spraguea</taxon>
    </lineage>
</organism>
<feature type="domain" description="Helicase ATP-binding" evidence="6">
    <location>
        <begin position="561"/>
        <end position="725"/>
    </location>
</feature>
<evidence type="ECO:0000259" key="6">
    <source>
        <dbReference type="PROSITE" id="PS51192"/>
    </source>
</evidence>
<dbReference type="OrthoDB" id="5575at2759"/>
<dbReference type="GO" id="GO:0016787">
    <property type="term" value="F:hydrolase activity"/>
    <property type="evidence" value="ECO:0007669"/>
    <property type="project" value="UniProtKB-KW"/>
</dbReference>
<evidence type="ECO:0000256" key="2">
    <source>
        <dbReference type="ARBA" id="ARBA00022801"/>
    </source>
</evidence>
<dbReference type="PROSITE" id="PS51194">
    <property type="entry name" value="HELICASE_CTER"/>
    <property type="match status" value="1"/>
</dbReference>
<gene>
    <name evidence="8" type="ORF">SLOPH_2168</name>
</gene>
<evidence type="ECO:0000313" key="9">
    <source>
        <dbReference type="Proteomes" id="UP000014978"/>
    </source>
</evidence>
<feature type="coiled-coil region" evidence="5">
    <location>
        <begin position="927"/>
        <end position="954"/>
    </location>
</feature>
<evidence type="ECO:0000313" key="8">
    <source>
        <dbReference type="EMBL" id="EPR78800.1"/>
    </source>
</evidence>
<keyword evidence="2" id="KW-0378">Hydrolase</keyword>
<evidence type="ECO:0000259" key="7">
    <source>
        <dbReference type="PROSITE" id="PS51194"/>
    </source>
</evidence>
<evidence type="ECO:0000256" key="4">
    <source>
        <dbReference type="ARBA" id="ARBA00022840"/>
    </source>
</evidence>
<dbReference type="OMA" id="ILFRKKH"/>
<dbReference type="FunFam" id="3.40.50.300:FF:001039">
    <property type="entry name" value="ATP-dependent RNA helicase DDX60"/>
    <property type="match status" value="1"/>
</dbReference>
<evidence type="ECO:0000256" key="3">
    <source>
        <dbReference type="ARBA" id="ARBA00022806"/>
    </source>
</evidence>
<dbReference type="InterPro" id="IPR027417">
    <property type="entry name" value="P-loop_NTPase"/>
</dbReference>
<keyword evidence="5" id="KW-0175">Coiled coil</keyword>
<dbReference type="PANTHER" id="PTHR44533:SF4">
    <property type="entry name" value="DEAD_H RNA HELICASE, PUTATIVE-RELATED"/>
    <property type="match status" value="1"/>
</dbReference>
<dbReference type="EMBL" id="ATCN01000562">
    <property type="protein sequence ID" value="EPR78800.1"/>
    <property type="molecule type" value="Genomic_DNA"/>
</dbReference>
<dbReference type="SUPFAM" id="SSF52540">
    <property type="entry name" value="P-loop containing nucleoside triphosphate hydrolases"/>
    <property type="match status" value="1"/>
</dbReference>
<dbReference type="HOGENOM" id="CLU_004113_0_0_1"/>
<dbReference type="SMART" id="SM00487">
    <property type="entry name" value="DEXDc"/>
    <property type="match status" value="1"/>
</dbReference>
<dbReference type="Pfam" id="PF00270">
    <property type="entry name" value="DEAD"/>
    <property type="match status" value="1"/>
</dbReference>
<dbReference type="Gene3D" id="3.40.50.300">
    <property type="entry name" value="P-loop containing nucleotide triphosphate hydrolases"/>
    <property type="match status" value="2"/>
</dbReference>
<dbReference type="InParanoid" id="S7W7G8"/>
<evidence type="ECO:0000256" key="1">
    <source>
        <dbReference type="ARBA" id="ARBA00022741"/>
    </source>
</evidence>
<dbReference type="Proteomes" id="UP000014978">
    <property type="component" value="Unassembled WGS sequence"/>
</dbReference>
<dbReference type="GO" id="GO:0005737">
    <property type="term" value="C:cytoplasm"/>
    <property type="evidence" value="ECO:0007669"/>
    <property type="project" value="TreeGrafter"/>
</dbReference>
<reference evidence="9" key="1">
    <citation type="journal article" date="2013" name="PLoS Genet.">
        <title>The genome of Spraguea lophii and the basis of host-microsporidian interactions.</title>
        <authorList>
            <person name="Campbell S.E."/>
            <person name="Williams T.A."/>
            <person name="Yousuf A."/>
            <person name="Soanes D.M."/>
            <person name="Paszkiewicz K.H."/>
            <person name="Williams B.A.P."/>
        </authorList>
    </citation>
    <scope>NUCLEOTIDE SEQUENCE [LARGE SCALE GENOMIC DNA]</scope>
    <source>
        <strain evidence="9">42_110</strain>
    </source>
</reference>
<feature type="domain" description="Helicase C-terminal" evidence="7">
    <location>
        <begin position="949"/>
        <end position="1124"/>
    </location>
</feature>
<dbReference type="STRING" id="1358809.S7W7G8"/>
<dbReference type="VEuPathDB" id="MicrosporidiaDB:SLOPH_2168"/>
<keyword evidence="9" id="KW-1185">Reference proteome</keyword>
<dbReference type="PROSITE" id="PS51192">
    <property type="entry name" value="HELICASE_ATP_BIND_1"/>
    <property type="match status" value="1"/>
</dbReference>
<sequence>MPSMNYISTEITSNFSGMNNIIIDGNGLIHYIIDTFNLNLQNIPSETFINYIDFLIENTVALNFKIFFMQPSSLEEEVIIKQIICKFKNIIIIENVEREIFKSPLLISYKNDDMIKYYNKKGICTATLNEIEFNYPHIFVFIYKNNENEILESEVEEHYENIEKYIYSGGNIKEINEEDKNKILEIYKKINNGNSEDKLFCYNFIMKNKVDEKKYKLKREIIKIINGLIEDGIIIDGRIILYCAVSNGLIEFYDEIMKNMGVEDWMASETDISESKMVDEWVESDDLVEKVSDIKLDNSNDSNIFKIGESTRDCMELVIQRKDKQKNDKGKQIYSQNLKKRAMSLFDNELLYRPITRQSKTKMKYSKKQLKIIEMNEEIQRKKETERDRLNLISFYNKYKEMSREGKKEALKKIHSKSIMVQVNILLLKIEFYYDEWALEKRKQKIDESVLIPCYLSILKYLDVYSKNKKACKKREVVYVFQKLIDCGFESTAREILLQEDFKKEKILEELKFEKNGSEKPNDLDIYFQMKYAGDKLKRNLNSRPDPRVLFEPDEWQINLLDIVDKNMSAVISTPTSSGKTFICFYAIEKVLRESDKDVVVFCLPTKALANQVSADVYARFNSKIYSKNDMTLQGILMRDYQISEQNSQVLITVPLMLEALLLTNPKNIKYIIIDEMHEISNEEMGSYIERIVHLAPCPLLVLSATLGNLDYFYSWIKNIENSKGRECKLIHHNERYCELKNYLYNNKINEINPLFSFDIEDIIEKYKKDEDGINPLGFLPADVLQLYYTLFSVLTKDQKHIIKKLRPKNFFKSNVINRLDVKNYEKFLIENLNYYIKSKEIDLEQVREFYNSLTEESFNVSKNIDTDIYKQILPLLNILKTEEKTPCLVFNMERDICNKLALSVYTELEYMDNKQSDKTKKKDKILKELKRARDEKKKEKDWIEESIKNEENLEALREEKKSIEYCFINPLEKVSDYELEEQIKMLKKNISDHRFLDMLYRGIGVHHNGMHKKYRELVEILFRKKHLNVVFTTETLSLGINMPCRSVIFAGDNVRLNPMNFRQMAGRAGRRGFDTIGNVIFLGISVNKIKNLLSSNIPDIQGNYSFINSNLLNTKKEFYESLVKYPLVQTEKSLVEKQIKKLIEDNFILEIKNEGNIAGDDNECDTFCLKDYNLGCLSDPVISNRENDPNMFILMQMLKKGIINAEWISPYDFIEILSNFFAVKKTLNKEVSLPTLRYEIEEFINGINNIYFEEVKEQYNSRCKNLSDECGYPLLRINSFYNFNKGLKNDYILKYFSSGKREKVYTENDISEGELWNGCNTIYNILKSLVDMFDYYEMDKGAKKNIAYIMEMFKNKFDLLHA</sequence>
<dbReference type="InterPro" id="IPR014001">
    <property type="entry name" value="Helicase_ATP-bd"/>
</dbReference>
<dbReference type="CDD" id="cd18795">
    <property type="entry name" value="SF2_C_Ski2"/>
    <property type="match status" value="1"/>
</dbReference>
<comment type="caution">
    <text evidence="8">The sequence shown here is derived from an EMBL/GenBank/DDBJ whole genome shotgun (WGS) entry which is preliminary data.</text>
</comment>
<dbReference type="GO" id="GO:0005524">
    <property type="term" value="F:ATP binding"/>
    <property type="evidence" value="ECO:0007669"/>
    <property type="project" value="UniProtKB-KW"/>
</dbReference>
<dbReference type="SMART" id="SM00490">
    <property type="entry name" value="HELICc"/>
    <property type="match status" value="1"/>
</dbReference>
<dbReference type="PANTHER" id="PTHR44533">
    <property type="entry name" value="DEAD/H RNA HELICASE, PUTATIVE-RELATED"/>
    <property type="match status" value="1"/>
</dbReference>
<dbReference type="GO" id="GO:0004386">
    <property type="term" value="F:helicase activity"/>
    <property type="evidence" value="ECO:0007669"/>
    <property type="project" value="UniProtKB-KW"/>
</dbReference>
<dbReference type="InterPro" id="IPR011545">
    <property type="entry name" value="DEAD/DEAH_box_helicase_dom"/>
</dbReference>
<proteinExistence type="predicted"/>
<name>S7W7G8_SPRLO</name>
<keyword evidence="4" id="KW-0067">ATP-binding</keyword>
<dbReference type="FunCoup" id="S7W7G8">
    <property type="interactions" value="81"/>
</dbReference>
<protein>
    <submittedName>
        <fullName evidence="8">DEAD/DEAH box helicase</fullName>
    </submittedName>
</protein>
<dbReference type="InterPro" id="IPR001650">
    <property type="entry name" value="Helicase_C-like"/>
</dbReference>
<dbReference type="Pfam" id="PF00271">
    <property type="entry name" value="Helicase_C"/>
    <property type="match status" value="1"/>
</dbReference>
<keyword evidence="3 8" id="KW-0347">Helicase</keyword>
<dbReference type="GO" id="GO:0003676">
    <property type="term" value="F:nucleic acid binding"/>
    <property type="evidence" value="ECO:0007669"/>
    <property type="project" value="InterPro"/>
</dbReference>
<dbReference type="InterPro" id="IPR052431">
    <property type="entry name" value="SKI2_subfamily_helicases"/>
</dbReference>
<accession>S7W7G8</accession>
<evidence type="ECO:0000256" key="5">
    <source>
        <dbReference type="SAM" id="Coils"/>
    </source>
</evidence>
<keyword evidence="1" id="KW-0547">Nucleotide-binding</keyword>